<dbReference type="GO" id="GO:0000155">
    <property type="term" value="F:phosphorelay sensor kinase activity"/>
    <property type="evidence" value="ECO:0007669"/>
    <property type="project" value="InterPro"/>
</dbReference>
<dbReference type="InterPro" id="IPR005467">
    <property type="entry name" value="His_kinase_dom"/>
</dbReference>
<dbReference type="Proteomes" id="UP000739538">
    <property type="component" value="Unassembled WGS sequence"/>
</dbReference>
<gene>
    <name evidence="11" type="ORF">KDA27_12710</name>
</gene>
<feature type="domain" description="PAC" evidence="10">
    <location>
        <begin position="307"/>
        <end position="359"/>
    </location>
</feature>
<dbReference type="SUPFAM" id="SSF55874">
    <property type="entry name" value="ATPase domain of HSP90 chaperone/DNA topoisomerase II/histidine kinase"/>
    <property type="match status" value="1"/>
</dbReference>
<evidence type="ECO:0000256" key="3">
    <source>
        <dbReference type="ARBA" id="ARBA00022553"/>
    </source>
</evidence>
<feature type="region of interest" description="Disordered" evidence="6">
    <location>
        <begin position="752"/>
        <end position="772"/>
    </location>
</feature>
<evidence type="ECO:0000259" key="9">
    <source>
        <dbReference type="PROSITE" id="PS50110"/>
    </source>
</evidence>
<name>A0A956NDC1_UNCEI</name>
<feature type="transmembrane region" description="Helical" evidence="7">
    <location>
        <begin position="28"/>
        <end position="46"/>
    </location>
</feature>
<dbReference type="InterPro" id="IPR001610">
    <property type="entry name" value="PAC"/>
</dbReference>
<dbReference type="InterPro" id="IPR036890">
    <property type="entry name" value="HATPase_C_sf"/>
</dbReference>
<dbReference type="InterPro" id="IPR003661">
    <property type="entry name" value="HisK_dim/P_dom"/>
</dbReference>
<evidence type="ECO:0000256" key="7">
    <source>
        <dbReference type="SAM" id="Phobius"/>
    </source>
</evidence>
<dbReference type="InterPro" id="IPR013656">
    <property type="entry name" value="PAS_4"/>
</dbReference>
<evidence type="ECO:0000256" key="6">
    <source>
        <dbReference type="SAM" id="MobiDB-lite"/>
    </source>
</evidence>
<dbReference type="SUPFAM" id="SSF52172">
    <property type="entry name" value="CheY-like"/>
    <property type="match status" value="1"/>
</dbReference>
<dbReference type="InterPro" id="IPR001789">
    <property type="entry name" value="Sig_transdc_resp-reg_receiver"/>
</dbReference>
<evidence type="ECO:0000256" key="2">
    <source>
        <dbReference type="ARBA" id="ARBA00012438"/>
    </source>
</evidence>
<dbReference type="InterPro" id="IPR003594">
    <property type="entry name" value="HATPase_dom"/>
</dbReference>
<feature type="modified residue" description="4-aspartylphosphate" evidence="5">
    <location>
        <position position="684"/>
    </location>
</feature>
<organism evidence="11 12">
    <name type="scientific">Eiseniibacteriota bacterium</name>
    <dbReference type="NCBI Taxonomy" id="2212470"/>
    <lineage>
        <taxon>Bacteria</taxon>
        <taxon>Candidatus Eiseniibacteriota</taxon>
    </lineage>
</organism>
<reference evidence="11" key="2">
    <citation type="journal article" date="2021" name="Microbiome">
        <title>Successional dynamics and alternative stable states in a saline activated sludge microbial community over 9 years.</title>
        <authorList>
            <person name="Wang Y."/>
            <person name="Ye J."/>
            <person name="Ju F."/>
            <person name="Liu L."/>
            <person name="Boyd J.A."/>
            <person name="Deng Y."/>
            <person name="Parks D.H."/>
            <person name="Jiang X."/>
            <person name="Yin X."/>
            <person name="Woodcroft B.J."/>
            <person name="Tyson G.W."/>
            <person name="Hugenholtz P."/>
            <person name="Polz M.F."/>
            <person name="Zhang T."/>
        </authorList>
    </citation>
    <scope>NUCLEOTIDE SEQUENCE</scope>
    <source>
        <strain evidence="11">HKST-UBA02</strain>
    </source>
</reference>
<dbReference type="PROSITE" id="PS50110">
    <property type="entry name" value="RESPONSE_REGULATORY"/>
    <property type="match status" value="1"/>
</dbReference>
<protein>
    <recommendedName>
        <fullName evidence="2">histidine kinase</fullName>
        <ecNumber evidence="2">2.7.13.3</ecNumber>
    </recommendedName>
</protein>
<accession>A0A956NDC1</accession>
<keyword evidence="7" id="KW-1133">Transmembrane helix</keyword>
<reference evidence="11" key="1">
    <citation type="submission" date="2020-04" db="EMBL/GenBank/DDBJ databases">
        <authorList>
            <person name="Zhang T."/>
        </authorList>
    </citation>
    <scope>NUCLEOTIDE SEQUENCE</scope>
    <source>
        <strain evidence="11">HKST-UBA02</strain>
    </source>
</reference>
<evidence type="ECO:0000256" key="5">
    <source>
        <dbReference type="PROSITE-ProRule" id="PRU00169"/>
    </source>
</evidence>
<dbReference type="SMART" id="SM00448">
    <property type="entry name" value="REC"/>
    <property type="match status" value="1"/>
</dbReference>
<dbReference type="InterPro" id="IPR000014">
    <property type="entry name" value="PAS"/>
</dbReference>
<evidence type="ECO:0000313" key="11">
    <source>
        <dbReference type="EMBL" id="MCA9756657.1"/>
    </source>
</evidence>
<dbReference type="InterPro" id="IPR000700">
    <property type="entry name" value="PAS-assoc_C"/>
</dbReference>
<dbReference type="Gene3D" id="1.10.287.130">
    <property type="match status" value="1"/>
</dbReference>
<evidence type="ECO:0000259" key="10">
    <source>
        <dbReference type="PROSITE" id="PS50113"/>
    </source>
</evidence>
<evidence type="ECO:0000256" key="1">
    <source>
        <dbReference type="ARBA" id="ARBA00000085"/>
    </source>
</evidence>
<dbReference type="PROSITE" id="PS50113">
    <property type="entry name" value="PAC"/>
    <property type="match status" value="2"/>
</dbReference>
<dbReference type="AlphaFoldDB" id="A0A956NDC1"/>
<feature type="domain" description="Response regulatory" evidence="9">
    <location>
        <begin position="633"/>
        <end position="749"/>
    </location>
</feature>
<sequence length="772" mass="84537">MHLQDQGPERPETRVPPPEVTKPSRMAAFGWMLLSAVIAESVTSFVLPSSSLSPVAPLVHALVLTLAAGPIFWWSASRFHRRAQQRIAFAALESGRVAEIDRARFEMTLAIGNIGVWEMAPATGAFFGDARWAQIFGFEPRDGAFPVDQAVDRLHPDDREGAWTTHQEHERDHTPHYEYRFRVRQADDSYRWCISRGRIVERDGEGRAVRTVGVTIDIHDQALREEREREARALLGRIMELIPYNVFWKDENSVFLGCNQAFAESAGLTHPDEIVGLTDYDLPWSVEQTEAYRAEDAKVMSSGEARMHVEEAITNSDGETSWVDTSKVALRDLDGNLFGVLGVFADITETRMRQLETQRLREAAEAASHAKSSFLANMSHEIRTPLAAILGYADLLHDDLVTLPEAENYVESITAIRNSGHHLLTVVNDVLDISKIEAGRLEVAALETDLPDLLRAVESLLQPLARGKGIELRFDLDSPIPTRVFTDPTRLRQIVLNVVGNAIKFTELGSVIVAIQGKAKGETTLLCFDVQDTGVGMTAAGQQQLFEPFGQADASLTRQFGGTGLGLAIARRLARLLGGDVQLVSSERGQGSHFHIEIGCRVASDSMTEHLGGQSPQGGTSSCNPEANSLSARVLYAEDGPLNQKLIAGILSRVGARVDLAENGEVALKRIHSATEPYDLLITDIQMPVMDGYELARTLRSEGVQIPILALTAHAMPEDRARCLESGCDAYLSKPVDRAALLRNCNALLSGNRDTSDSEAGDSENGDSEAVA</sequence>
<dbReference type="PANTHER" id="PTHR45339">
    <property type="entry name" value="HYBRID SIGNAL TRANSDUCTION HISTIDINE KINASE J"/>
    <property type="match status" value="1"/>
</dbReference>
<dbReference type="CDD" id="cd00130">
    <property type="entry name" value="PAS"/>
    <property type="match status" value="2"/>
</dbReference>
<evidence type="ECO:0000256" key="4">
    <source>
        <dbReference type="ARBA" id="ARBA00023012"/>
    </source>
</evidence>
<dbReference type="Pfam" id="PF00072">
    <property type="entry name" value="Response_reg"/>
    <property type="match status" value="1"/>
</dbReference>
<dbReference type="Gene3D" id="3.40.50.2300">
    <property type="match status" value="1"/>
</dbReference>
<keyword evidence="7" id="KW-0812">Transmembrane</keyword>
<dbReference type="InterPro" id="IPR011006">
    <property type="entry name" value="CheY-like_superfamily"/>
</dbReference>
<keyword evidence="4" id="KW-0902">Two-component regulatory system</keyword>
<comment type="catalytic activity">
    <reaction evidence="1">
        <text>ATP + protein L-histidine = ADP + protein N-phospho-L-histidine.</text>
        <dbReference type="EC" id="2.7.13.3"/>
    </reaction>
</comment>
<dbReference type="SMART" id="SM00387">
    <property type="entry name" value="HATPase_c"/>
    <property type="match status" value="1"/>
</dbReference>
<dbReference type="SMART" id="SM00086">
    <property type="entry name" value="PAC"/>
    <property type="match status" value="2"/>
</dbReference>
<dbReference type="InterPro" id="IPR013655">
    <property type="entry name" value="PAS_fold_3"/>
</dbReference>
<dbReference type="NCBIfam" id="TIGR00229">
    <property type="entry name" value="sensory_box"/>
    <property type="match status" value="1"/>
</dbReference>
<dbReference type="EC" id="2.7.13.3" evidence="2"/>
<keyword evidence="7" id="KW-0472">Membrane</keyword>
<feature type="domain" description="PAC" evidence="10">
    <location>
        <begin position="177"/>
        <end position="230"/>
    </location>
</feature>
<evidence type="ECO:0000259" key="8">
    <source>
        <dbReference type="PROSITE" id="PS50109"/>
    </source>
</evidence>
<dbReference type="CDD" id="cd17546">
    <property type="entry name" value="REC_hyHK_CKI1_RcsC-like"/>
    <property type="match status" value="1"/>
</dbReference>
<feature type="compositionally biased region" description="Acidic residues" evidence="6">
    <location>
        <begin position="757"/>
        <end position="772"/>
    </location>
</feature>
<comment type="caution">
    <text evidence="11">The sequence shown here is derived from an EMBL/GenBank/DDBJ whole genome shotgun (WGS) entry which is preliminary data.</text>
</comment>
<dbReference type="SUPFAM" id="SSF47384">
    <property type="entry name" value="Homodimeric domain of signal transducing histidine kinase"/>
    <property type="match status" value="1"/>
</dbReference>
<dbReference type="CDD" id="cd16922">
    <property type="entry name" value="HATPase_EvgS-ArcB-TorS-like"/>
    <property type="match status" value="1"/>
</dbReference>
<dbReference type="SMART" id="SM00388">
    <property type="entry name" value="HisKA"/>
    <property type="match status" value="1"/>
</dbReference>
<keyword evidence="3 5" id="KW-0597">Phosphoprotein</keyword>
<dbReference type="Pfam" id="PF08447">
    <property type="entry name" value="PAS_3"/>
    <property type="match status" value="1"/>
</dbReference>
<proteinExistence type="predicted"/>
<feature type="transmembrane region" description="Helical" evidence="7">
    <location>
        <begin position="58"/>
        <end position="76"/>
    </location>
</feature>
<dbReference type="CDD" id="cd00082">
    <property type="entry name" value="HisKA"/>
    <property type="match status" value="1"/>
</dbReference>
<dbReference type="Gene3D" id="3.30.565.10">
    <property type="entry name" value="Histidine kinase-like ATPase, C-terminal domain"/>
    <property type="match status" value="1"/>
</dbReference>
<dbReference type="Pfam" id="PF02518">
    <property type="entry name" value="HATPase_c"/>
    <property type="match status" value="1"/>
</dbReference>
<dbReference type="PRINTS" id="PR00344">
    <property type="entry name" value="BCTRLSENSOR"/>
</dbReference>
<dbReference type="Pfam" id="PF00512">
    <property type="entry name" value="HisKA"/>
    <property type="match status" value="1"/>
</dbReference>
<dbReference type="PANTHER" id="PTHR45339:SF1">
    <property type="entry name" value="HYBRID SIGNAL TRANSDUCTION HISTIDINE KINASE J"/>
    <property type="match status" value="1"/>
</dbReference>
<evidence type="ECO:0000313" key="12">
    <source>
        <dbReference type="Proteomes" id="UP000739538"/>
    </source>
</evidence>
<dbReference type="InterPro" id="IPR004358">
    <property type="entry name" value="Sig_transdc_His_kin-like_C"/>
</dbReference>
<dbReference type="InterPro" id="IPR036097">
    <property type="entry name" value="HisK_dim/P_sf"/>
</dbReference>
<dbReference type="PROSITE" id="PS50109">
    <property type="entry name" value="HIS_KIN"/>
    <property type="match status" value="1"/>
</dbReference>
<feature type="region of interest" description="Disordered" evidence="6">
    <location>
        <begin position="1"/>
        <end position="21"/>
    </location>
</feature>
<dbReference type="InterPro" id="IPR035965">
    <property type="entry name" value="PAS-like_dom_sf"/>
</dbReference>
<dbReference type="FunFam" id="3.30.565.10:FF:000010">
    <property type="entry name" value="Sensor histidine kinase RcsC"/>
    <property type="match status" value="1"/>
</dbReference>
<dbReference type="Gene3D" id="3.30.450.20">
    <property type="entry name" value="PAS domain"/>
    <property type="match status" value="2"/>
</dbReference>
<dbReference type="SUPFAM" id="SSF55785">
    <property type="entry name" value="PYP-like sensor domain (PAS domain)"/>
    <property type="match status" value="2"/>
</dbReference>
<dbReference type="EMBL" id="JAGQHS010000061">
    <property type="protein sequence ID" value="MCA9756657.1"/>
    <property type="molecule type" value="Genomic_DNA"/>
</dbReference>
<feature type="domain" description="Histidine kinase" evidence="8">
    <location>
        <begin position="377"/>
        <end position="602"/>
    </location>
</feature>
<dbReference type="Pfam" id="PF08448">
    <property type="entry name" value="PAS_4"/>
    <property type="match status" value="1"/>
</dbReference>